<keyword evidence="4" id="KW-1185">Reference proteome</keyword>
<dbReference type="RefSeq" id="WP_390259844.1">
    <property type="nucleotide sequence ID" value="NZ_JBHUGH010000003.1"/>
</dbReference>
<evidence type="ECO:0000256" key="1">
    <source>
        <dbReference type="SAM" id="MobiDB-lite"/>
    </source>
</evidence>
<sequence length="129" mass="13789">MTERNDLPSGAEREDATSLDPFFAAMKTRTPAPGEDLMARILADADRLQPAPPAFAPRRSLRPRWREALSAFGGWQAVTGLVTATVAGLWLGLSPPAAVAGLAEGLWSQPVALELTDQYEIFADLLGEG</sequence>
<keyword evidence="2" id="KW-1133">Transmembrane helix</keyword>
<comment type="caution">
    <text evidence="3">The sequence shown here is derived from an EMBL/GenBank/DDBJ whole genome shotgun (WGS) entry which is preliminary data.</text>
</comment>
<keyword evidence="2" id="KW-0812">Transmembrane</keyword>
<feature type="region of interest" description="Disordered" evidence="1">
    <location>
        <begin position="1"/>
        <end position="21"/>
    </location>
</feature>
<dbReference type="Proteomes" id="UP001597353">
    <property type="component" value="Unassembled WGS sequence"/>
</dbReference>
<evidence type="ECO:0000313" key="4">
    <source>
        <dbReference type="Proteomes" id="UP001597353"/>
    </source>
</evidence>
<protein>
    <submittedName>
        <fullName evidence="3">Dihydroorotate dehydrogenase</fullName>
    </submittedName>
</protein>
<name>A0ABW4S3H6_9RHOB</name>
<reference evidence="4" key="1">
    <citation type="journal article" date="2019" name="Int. J. Syst. Evol. Microbiol.">
        <title>The Global Catalogue of Microorganisms (GCM) 10K type strain sequencing project: providing services to taxonomists for standard genome sequencing and annotation.</title>
        <authorList>
            <consortium name="The Broad Institute Genomics Platform"/>
            <consortium name="The Broad Institute Genome Sequencing Center for Infectious Disease"/>
            <person name="Wu L."/>
            <person name="Ma J."/>
        </authorList>
    </citation>
    <scope>NUCLEOTIDE SEQUENCE [LARGE SCALE GENOMIC DNA]</scope>
    <source>
        <strain evidence="4">CGMCC 4.7242</strain>
    </source>
</reference>
<gene>
    <name evidence="3" type="ORF">ACFSGJ_04725</name>
</gene>
<evidence type="ECO:0000313" key="3">
    <source>
        <dbReference type="EMBL" id="MFD1911517.1"/>
    </source>
</evidence>
<organism evidence="3 4">
    <name type="scientific">Halodurantibacterium flavum</name>
    <dbReference type="NCBI Taxonomy" id="1382802"/>
    <lineage>
        <taxon>Bacteria</taxon>
        <taxon>Pseudomonadati</taxon>
        <taxon>Pseudomonadota</taxon>
        <taxon>Alphaproteobacteria</taxon>
        <taxon>Rhodobacterales</taxon>
        <taxon>Paracoccaceae</taxon>
        <taxon>Halodurantibacterium</taxon>
    </lineage>
</organism>
<proteinExistence type="predicted"/>
<feature type="compositionally biased region" description="Basic and acidic residues" evidence="1">
    <location>
        <begin position="1"/>
        <end position="16"/>
    </location>
</feature>
<feature type="transmembrane region" description="Helical" evidence="2">
    <location>
        <begin position="68"/>
        <end position="93"/>
    </location>
</feature>
<keyword evidence="2" id="KW-0472">Membrane</keyword>
<accession>A0ABW4S3H6</accession>
<dbReference type="EMBL" id="JBHUGH010000003">
    <property type="protein sequence ID" value="MFD1911517.1"/>
    <property type="molecule type" value="Genomic_DNA"/>
</dbReference>
<evidence type="ECO:0000256" key="2">
    <source>
        <dbReference type="SAM" id="Phobius"/>
    </source>
</evidence>